<organism evidence="2 3">
    <name type="scientific">Macrostomum lignano</name>
    <dbReference type="NCBI Taxonomy" id="282301"/>
    <lineage>
        <taxon>Eukaryota</taxon>
        <taxon>Metazoa</taxon>
        <taxon>Spiralia</taxon>
        <taxon>Lophotrochozoa</taxon>
        <taxon>Platyhelminthes</taxon>
        <taxon>Rhabditophora</taxon>
        <taxon>Macrostomorpha</taxon>
        <taxon>Macrostomida</taxon>
        <taxon>Macrostomidae</taxon>
        <taxon>Macrostomum</taxon>
    </lineage>
</organism>
<name>A0A1I8JPL0_9PLAT</name>
<proteinExistence type="predicted"/>
<dbReference type="Gene3D" id="3.90.79.10">
    <property type="entry name" value="Nucleoside Triphosphate Pyrophosphohydrolase"/>
    <property type="match status" value="1"/>
</dbReference>
<dbReference type="Proteomes" id="UP000095280">
    <property type="component" value="Unplaced"/>
</dbReference>
<accession>A0A1I8JPL0</accession>
<evidence type="ECO:0000256" key="1">
    <source>
        <dbReference type="SAM" id="MobiDB-lite"/>
    </source>
</evidence>
<protein>
    <submittedName>
        <fullName evidence="3">CIA30 domain-containing protein</fullName>
    </submittedName>
</protein>
<keyword evidence="2" id="KW-1185">Reference proteome</keyword>
<dbReference type="AlphaFoldDB" id="A0A1I8JPL0"/>
<feature type="compositionally biased region" description="Low complexity" evidence="1">
    <location>
        <begin position="1"/>
        <end position="17"/>
    </location>
</feature>
<feature type="region of interest" description="Disordered" evidence="1">
    <location>
        <begin position="1"/>
        <end position="63"/>
    </location>
</feature>
<feature type="compositionally biased region" description="Low complexity" evidence="1">
    <location>
        <begin position="27"/>
        <end position="39"/>
    </location>
</feature>
<dbReference type="WBParaSite" id="snap_masked-unitig_23788-processed-gene-0.1-mRNA-1">
    <property type="protein sequence ID" value="snap_masked-unitig_23788-processed-gene-0.1-mRNA-1"/>
    <property type="gene ID" value="snap_masked-unitig_23788-processed-gene-0.1"/>
</dbReference>
<reference evidence="3" key="1">
    <citation type="submission" date="2016-11" db="UniProtKB">
        <authorList>
            <consortium name="WormBaseParasite"/>
        </authorList>
    </citation>
    <scope>IDENTIFICATION</scope>
</reference>
<evidence type="ECO:0000313" key="2">
    <source>
        <dbReference type="Proteomes" id="UP000095280"/>
    </source>
</evidence>
<evidence type="ECO:0000313" key="3">
    <source>
        <dbReference type="WBParaSite" id="snap_masked-unitig_23788-processed-gene-0.1-mRNA-1"/>
    </source>
</evidence>
<sequence>WPSTPSTRPAARSGAASPRPPTAWTRPPGGAEPGPVAPAWRGAAACPPGARTTAPCCSSPADKERRRQSAPWSCWRCRRLRRRRLPRSRAARPPPAIDGDCRRLLADAQQRQGGQAPLTVPEAAAARLSEVTAAAGPGFGGAYLDDELNTDSAWLELRAFCLHDDTGGLWDGVRLKLDSKSRPRWTELSHKSESKFPPGHWRCLEKLIQLRNASAFSKPARRRALSDTQFRALLSRLRHLRWHPPAPGTTALARQLRVRPAGSARAPTGPPWCTRTRRAVVDVVKVHNLALQPARPDKLLVHHPAEGVQLSFRILVLRQHRRHVGQVTLDRLER</sequence>